<keyword evidence="1" id="KW-1133">Transmembrane helix</keyword>
<gene>
    <name evidence="2" type="ordered locus">Elen_2417</name>
</gene>
<feature type="transmembrane region" description="Helical" evidence="1">
    <location>
        <begin position="123"/>
        <end position="141"/>
    </location>
</feature>
<name>C8WKZ6_EGGLE</name>
<dbReference type="InterPro" id="IPR049458">
    <property type="entry name" value="EpsG-like"/>
</dbReference>
<dbReference type="AlphaFoldDB" id="C8WKZ6"/>
<dbReference type="HOGENOM" id="CLU_768898_0_0_11"/>
<feature type="transmembrane region" description="Helical" evidence="1">
    <location>
        <begin position="29"/>
        <end position="48"/>
    </location>
</feature>
<dbReference type="Proteomes" id="UP000001377">
    <property type="component" value="Chromosome"/>
</dbReference>
<keyword evidence="1" id="KW-0472">Membrane</keyword>
<dbReference type="EMBL" id="CP001726">
    <property type="protein sequence ID" value="ACV56375.1"/>
    <property type="molecule type" value="Genomic_DNA"/>
</dbReference>
<evidence type="ECO:0000313" key="3">
    <source>
        <dbReference type="Proteomes" id="UP000001377"/>
    </source>
</evidence>
<dbReference type="Pfam" id="PF14897">
    <property type="entry name" value="EpsG"/>
    <property type="match status" value="1"/>
</dbReference>
<evidence type="ECO:0008006" key="4">
    <source>
        <dbReference type="Google" id="ProtNLM"/>
    </source>
</evidence>
<dbReference type="PaxDb" id="479437-Elen_2417"/>
<keyword evidence="1" id="KW-0812">Transmembrane</keyword>
<dbReference type="STRING" id="479437.Elen_2417"/>
<feature type="transmembrane region" description="Helical" evidence="1">
    <location>
        <begin position="100"/>
        <end position="117"/>
    </location>
</feature>
<feature type="transmembrane region" description="Helical" evidence="1">
    <location>
        <begin position="204"/>
        <end position="224"/>
    </location>
</feature>
<feature type="transmembrane region" description="Helical" evidence="1">
    <location>
        <begin position="303"/>
        <end position="322"/>
    </location>
</feature>
<keyword evidence="3" id="KW-1185">Reference proteome</keyword>
<organism evidence="2 3">
    <name type="scientific">Eggerthella lenta (strain ATCC 25559 / DSM 2243 / CCUG 17323 / JCM 9979 / KCTC 3265 / NCTC 11813 / VPI 0255 / 1899 B)</name>
    <name type="common">Eubacterium lentum</name>
    <dbReference type="NCBI Taxonomy" id="479437"/>
    <lineage>
        <taxon>Bacteria</taxon>
        <taxon>Bacillati</taxon>
        <taxon>Actinomycetota</taxon>
        <taxon>Coriobacteriia</taxon>
        <taxon>Eggerthellales</taxon>
        <taxon>Eggerthellaceae</taxon>
        <taxon>Eggerthella</taxon>
    </lineage>
</organism>
<accession>C8WKZ6</accession>
<evidence type="ECO:0000313" key="2">
    <source>
        <dbReference type="EMBL" id="ACV56375.1"/>
    </source>
</evidence>
<sequence>MYLCVFIFSVLLAGLYQNSKDKGELENKFVRMVFRTVVVLSPAVLIGLRGLNVGYDTEAMTYLLFSGPFSLDYLLENQHDPLSILFAHVANSVFVGNESAYLFSVSFITLFIMFAAIEKWSDLISIPFALMVYYLYFALIGMDQFKQVFSMSILFYAIAKLRSHNDAQFFLLTTIAGFFHSTSFIGYAFYFFRLKGKKKPVLKAIMLVCILVATLYPDALFSQLSKLFGEGAYSMYFSGRFYDRAQGAENTGLRFVLDIAPCIFPLFFRKVFPDDIKWMLTLSLLATMPLRALGYEAEFLHRVYYDPALAIILAYPAVWAGLPANRKPIFLVGSLALLGAYYFIAFSTSHGVTSYAMSIL</sequence>
<dbReference type="KEGG" id="ele:Elen_2417"/>
<feature type="transmembrane region" description="Helical" evidence="1">
    <location>
        <begin position="328"/>
        <end position="347"/>
    </location>
</feature>
<reference evidence="2 3" key="1">
    <citation type="journal article" date="2009" name="Stand. Genomic Sci.">
        <title>Complete genome sequence of Eggerthella lenta type strain (IPP VPI 0255).</title>
        <authorList>
            <person name="Saunders E."/>
            <person name="Pukall R."/>
            <person name="Abt B."/>
            <person name="Lapidus A."/>
            <person name="Glavina Del Rio T."/>
            <person name="Copeland A."/>
            <person name="Tice H."/>
            <person name="Cheng J.F."/>
            <person name="Lucas S."/>
            <person name="Chen F."/>
            <person name="Nolan M."/>
            <person name="Bruce D."/>
            <person name="Goodwin L."/>
            <person name="Pitluck S."/>
            <person name="Ivanova N."/>
            <person name="Mavromatis K."/>
            <person name="Ovchinnikova G."/>
            <person name="Pati A."/>
            <person name="Chen A."/>
            <person name="Palaniappan K."/>
            <person name="Land M."/>
            <person name="Hauser L."/>
            <person name="Chang Y.J."/>
            <person name="Jeffries C.D."/>
            <person name="Chain P."/>
            <person name="Meincke L."/>
            <person name="Sims D."/>
            <person name="Brettin T."/>
            <person name="Detter J.C."/>
            <person name="Goker M."/>
            <person name="Bristow J."/>
            <person name="Eisen J.A."/>
            <person name="Markowitz V."/>
            <person name="Hugenholtz P."/>
            <person name="Kyrpides N.C."/>
            <person name="Klenk H.P."/>
            <person name="Han C."/>
        </authorList>
    </citation>
    <scope>NUCLEOTIDE SEQUENCE [LARGE SCALE GENOMIC DNA]</scope>
    <source>
        <strain evidence="3">ATCC 25559 / DSM 2243 / CCUG 17323 / JCM 9979 / KCTC 3265 / NCTC 11813 / VPI 0255 / 1899 B</strain>
    </source>
</reference>
<feature type="transmembrane region" description="Helical" evidence="1">
    <location>
        <begin position="169"/>
        <end position="192"/>
    </location>
</feature>
<protein>
    <recommendedName>
        <fullName evidence="4">EpsG family protein</fullName>
    </recommendedName>
</protein>
<evidence type="ECO:0000256" key="1">
    <source>
        <dbReference type="SAM" id="Phobius"/>
    </source>
</evidence>
<proteinExistence type="predicted"/>